<accession>A0ABV8XPB9</accession>
<keyword evidence="3" id="KW-1185">Reference proteome</keyword>
<sequence length="157" mass="17361">MAAAVPHDAHALTDEATVRFLRGLWQLNRRLQQDIEPLLAQQELDLRRFFILSAVRRGTQYPKALAKELQLPATLLSRYLDQLCSLGYLERQIDAQDSRRTCLSLSGAGQQAHEAAVLDIRAHTSGRLGQLPSATLTALLDAMDLLGTAESAQENTK</sequence>
<dbReference type="EMBL" id="JBHSEH010000005">
    <property type="protein sequence ID" value="MFC4426170.1"/>
    <property type="molecule type" value="Genomic_DNA"/>
</dbReference>
<proteinExistence type="predicted"/>
<dbReference type="InterPro" id="IPR036388">
    <property type="entry name" value="WH-like_DNA-bd_sf"/>
</dbReference>
<reference evidence="3" key="1">
    <citation type="journal article" date="2019" name="Int. J. Syst. Evol. Microbiol.">
        <title>The Global Catalogue of Microorganisms (GCM) 10K type strain sequencing project: providing services to taxonomists for standard genome sequencing and annotation.</title>
        <authorList>
            <consortium name="The Broad Institute Genomics Platform"/>
            <consortium name="The Broad Institute Genome Sequencing Center for Infectious Disease"/>
            <person name="Wu L."/>
            <person name="Ma J."/>
        </authorList>
    </citation>
    <scope>NUCLEOTIDE SEQUENCE [LARGE SCALE GENOMIC DNA]</scope>
    <source>
        <strain evidence="3">CCUG 56029</strain>
    </source>
</reference>
<dbReference type="InterPro" id="IPR000835">
    <property type="entry name" value="HTH_MarR-typ"/>
</dbReference>
<dbReference type="Gene3D" id="1.10.10.10">
    <property type="entry name" value="Winged helix-like DNA-binding domain superfamily/Winged helix DNA-binding domain"/>
    <property type="match status" value="1"/>
</dbReference>
<dbReference type="InterPro" id="IPR036390">
    <property type="entry name" value="WH_DNA-bd_sf"/>
</dbReference>
<evidence type="ECO:0000313" key="3">
    <source>
        <dbReference type="Proteomes" id="UP001595998"/>
    </source>
</evidence>
<feature type="domain" description="HTH marR-type" evidence="1">
    <location>
        <begin position="37"/>
        <end position="136"/>
    </location>
</feature>
<dbReference type="SUPFAM" id="SSF46785">
    <property type="entry name" value="Winged helix' DNA-binding domain"/>
    <property type="match status" value="1"/>
</dbReference>
<dbReference type="Pfam" id="PF12802">
    <property type="entry name" value="MarR_2"/>
    <property type="match status" value="1"/>
</dbReference>
<dbReference type="SMART" id="SM00347">
    <property type="entry name" value="HTH_MARR"/>
    <property type="match status" value="1"/>
</dbReference>
<evidence type="ECO:0000313" key="2">
    <source>
        <dbReference type="EMBL" id="MFC4426170.1"/>
    </source>
</evidence>
<organism evidence="2 3">
    <name type="scientific">Deinococcus navajonensis</name>
    <dbReference type="NCBI Taxonomy" id="309884"/>
    <lineage>
        <taxon>Bacteria</taxon>
        <taxon>Thermotogati</taxon>
        <taxon>Deinococcota</taxon>
        <taxon>Deinococci</taxon>
        <taxon>Deinococcales</taxon>
        <taxon>Deinococcaceae</taxon>
        <taxon>Deinococcus</taxon>
    </lineage>
</organism>
<evidence type="ECO:0000259" key="1">
    <source>
        <dbReference type="SMART" id="SM00347"/>
    </source>
</evidence>
<comment type="caution">
    <text evidence="2">The sequence shown here is derived from an EMBL/GenBank/DDBJ whole genome shotgun (WGS) entry which is preliminary data.</text>
</comment>
<name>A0ABV8XPB9_9DEIO</name>
<dbReference type="Proteomes" id="UP001595998">
    <property type="component" value="Unassembled WGS sequence"/>
</dbReference>
<dbReference type="RefSeq" id="WP_380038282.1">
    <property type="nucleotide sequence ID" value="NZ_JBHSEH010000005.1"/>
</dbReference>
<gene>
    <name evidence="2" type="ORF">ACFOZ9_08080</name>
</gene>
<protein>
    <submittedName>
        <fullName evidence="2">MarR family winged helix-turn-helix transcriptional regulator</fullName>
    </submittedName>
</protein>